<organism evidence="2 3">
    <name type="scientific">Pseudaestuariivita atlantica</name>
    <dbReference type="NCBI Taxonomy" id="1317121"/>
    <lineage>
        <taxon>Bacteria</taxon>
        <taxon>Pseudomonadati</taxon>
        <taxon>Pseudomonadota</taxon>
        <taxon>Alphaproteobacteria</taxon>
        <taxon>Rhodobacterales</taxon>
        <taxon>Paracoccaceae</taxon>
        <taxon>Pseudaestuariivita</taxon>
    </lineage>
</organism>
<name>A0A0L1JLN3_9RHOB</name>
<feature type="chain" id="PRO_5005553690" description="Lipoprotein" evidence="1">
    <location>
        <begin position="17"/>
        <end position="95"/>
    </location>
</feature>
<keyword evidence="1" id="KW-0732">Signal</keyword>
<feature type="signal peptide" evidence="1">
    <location>
        <begin position="1"/>
        <end position="16"/>
    </location>
</feature>
<dbReference type="OrthoDB" id="7872359at2"/>
<comment type="caution">
    <text evidence="2">The sequence shown here is derived from an EMBL/GenBank/DDBJ whole genome shotgun (WGS) entry which is preliminary data.</text>
</comment>
<dbReference type="EMBL" id="AQQZ01000008">
    <property type="protein sequence ID" value="KNG92660.1"/>
    <property type="molecule type" value="Genomic_DNA"/>
</dbReference>
<sequence length="95" mass="10143">MRRAALRMLLLPAALAACSQFPELDAAVDPGIYDRDFPALLPIDTLIASPARLVTPDLEGQVLSRVAALRARAARLGGPVVDAATKRRMARGVRP</sequence>
<dbReference type="Proteomes" id="UP000036938">
    <property type="component" value="Unassembled WGS sequence"/>
</dbReference>
<evidence type="ECO:0000313" key="2">
    <source>
        <dbReference type="EMBL" id="KNG92660.1"/>
    </source>
</evidence>
<reference evidence="2 3" key="1">
    <citation type="journal article" date="2015" name="Int. J. Syst. Evol. Microbiol.">
        <title>Aestuariivita atlantica sp. nov., isolated from deep sea sediment of the Atlantic Ocean.</title>
        <authorList>
            <person name="Li G."/>
            <person name="Lai Q."/>
            <person name="Du Y."/>
            <person name="Liu X."/>
            <person name="Sun F."/>
            <person name="Shao Z."/>
        </authorList>
    </citation>
    <scope>NUCLEOTIDE SEQUENCE [LARGE SCALE GENOMIC DNA]</scope>
    <source>
        <strain evidence="2 3">22II-S11-z3</strain>
    </source>
</reference>
<proteinExistence type="predicted"/>
<dbReference type="STRING" id="1317121.ATO11_16750"/>
<dbReference type="RefSeq" id="WP_050532051.1">
    <property type="nucleotide sequence ID" value="NZ_AQQZ01000008.1"/>
</dbReference>
<evidence type="ECO:0008006" key="4">
    <source>
        <dbReference type="Google" id="ProtNLM"/>
    </source>
</evidence>
<dbReference type="AlphaFoldDB" id="A0A0L1JLN3"/>
<gene>
    <name evidence="2" type="ORF">ATO11_16750</name>
</gene>
<accession>A0A0L1JLN3</accession>
<dbReference type="PROSITE" id="PS51257">
    <property type="entry name" value="PROKAR_LIPOPROTEIN"/>
    <property type="match status" value="1"/>
</dbReference>
<protein>
    <recommendedName>
        <fullName evidence="4">Lipoprotein</fullName>
    </recommendedName>
</protein>
<evidence type="ECO:0000256" key="1">
    <source>
        <dbReference type="SAM" id="SignalP"/>
    </source>
</evidence>
<keyword evidence="3" id="KW-1185">Reference proteome</keyword>
<evidence type="ECO:0000313" key="3">
    <source>
        <dbReference type="Proteomes" id="UP000036938"/>
    </source>
</evidence>